<protein>
    <submittedName>
        <fullName evidence="2">Uncharacterized protein</fullName>
    </submittedName>
</protein>
<proteinExistence type="predicted"/>
<evidence type="ECO:0000313" key="3">
    <source>
        <dbReference type="Proteomes" id="UP000238882"/>
    </source>
</evidence>
<sequence>MKYFIALLLITKLTYSQEWSETKLNDFSSIEFPNKPEKSLQNADVYYTASDDYGVYLVMIRNLGNQKISESEFPQFYEGFMKGALKSVKGELIKQNEFTTNGIIGNEMVYLANSNPQLPNLRHKRIFIANNNLISCEFWTNEDIEELALSNKEKFFNSISVSVKKGIETGKKEMNSEYESGFIVGKIISYLLVIGLIVGGILLIRKLTRKKNKNVG</sequence>
<keyword evidence="1" id="KW-1133">Transmembrane helix</keyword>
<comment type="caution">
    <text evidence="2">The sequence shown here is derived from an EMBL/GenBank/DDBJ whole genome shotgun (WGS) entry which is preliminary data.</text>
</comment>
<keyword evidence="3" id="KW-1185">Reference proteome</keyword>
<feature type="transmembrane region" description="Helical" evidence="1">
    <location>
        <begin position="182"/>
        <end position="204"/>
    </location>
</feature>
<keyword evidence="1" id="KW-0812">Transmembrane</keyword>
<organism evidence="2 3">
    <name type="scientific">Polaribacter porphyrae</name>
    <dbReference type="NCBI Taxonomy" id="1137780"/>
    <lineage>
        <taxon>Bacteria</taxon>
        <taxon>Pseudomonadati</taxon>
        <taxon>Bacteroidota</taxon>
        <taxon>Flavobacteriia</taxon>
        <taxon>Flavobacteriales</taxon>
        <taxon>Flavobacteriaceae</taxon>
    </lineage>
</organism>
<dbReference type="EMBL" id="MSCN01000001">
    <property type="protein sequence ID" value="PQJ78268.1"/>
    <property type="molecule type" value="Genomic_DNA"/>
</dbReference>
<dbReference type="RefSeq" id="WP_105014852.1">
    <property type="nucleotide sequence ID" value="NZ_MSCN01000001.1"/>
</dbReference>
<evidence type="ECO:0000256" key="1">
    <source>
        <dbReference type="SAM" id="Phobius"/>
    </source>
</evidence>
<dbReference type="Proteomes" id="UP000238882">
    <property type="component" value="Unassembled WGS sequence"/>
</dbReference>
<gene>
    <name evidence="2" type="ORF">BTO18_03265</name>
</gene>
<accession>A0A2S7WKY9</accession>
<dbReference type="AlphaFoldDB" id="A0A2S7WKY9"/>
<keyword evidence="1" id="KW-0472">Membrane</keyword>
<reference evidence="2 3" key="1">
    <citation type="submission" date="2016-12" db="EMBL/GenBank/DDBJ databases">
        <title>Trade-off between light-utilization and light-protection in marine flavobacteria.</title>
        <authorList>
            <person name="Kumagai Y."/>
            <person name="Yoshizawa S."/>
            <person name="Kogure K."/>
            <person name="Iwasaki W."/>
        </authorList>
    </citation>
    <scope>NUCLEOTIDE SEQUENCE [LARGE SCALE GENOMIC DNA]</scope>
    <source>
        <strain evidence="2 3">NBRC 108759</strain>
    </source>
</reference>
<name>A0A2S7WKY9_9FLAO</name>
<evidence type="ECO:0000313" key="2">
    <source>
        <dbReference type="EMBL" id="PQJ78268.1"/>
    </source>
</evidence>
<dbReference type="OrthoDB" id="1436681at2"/>